<evidence type="ECO:0000256" key="10">
    <source>
        <dbReference type="ARBA" id="ARBA00048126"/>
    </source>
</evidence>
<dbReference type="Gene3D" id="3.40.50.720">
    <property type="entry name" value="NAD(P)-binding Rossmann-like Domain"/>
    <property type="match status" value="2"/>
</dbReference>
<comment type="catalytic activity">
    <reaction evidence="11">
        <text>(2R)-3-phosphoglycerate + NAD(+) = 3-phosphooxypyruvate + NADH + H(+)</text>
        <dbReference type="Rhea" id="RHEA:12641"/>
        <dbReference type="ChEBI" id="CHEBI:15378"/>
        <dbReference type="ChEBI" id="CHEBI:18110"/>
        <dbReference type="ChEBI" id="CHEBI:57540"/>
        <dbReference type="ChEBI" id="CHEBI:57945"/>
        <dbReference type="ChEBI" id="CHEBI:58272"/>
        <dbReference type="EC" id="1.1.1.95"/>
    </reaction>
</comment>
<dbReference type="InterPro" id="IPR006140">
    <property type="entry name" value="D-isomer_DH_NAD-bd"/>
</dbReference>
<dbReference type="GO" id="GO:0051287">
    <property type="term" value="F:NAD binding"/>
    <property type="evidence" value="ECO:0007669"/>
    <property type="project" value="InterPro"/>
</dbReference>
<dbReference type="UniPathway" id="UPA00135">
    <property type="reaction ID" value="UER00196"/>
</dbReference>
<dbReference type="PANTHER" id="PTHR43761">
    <property type="entry name" value="D-ISOMER SPECIFIC 2-HYDROXYACID DEHYDROGENASE FAMILY PROTEIN (AFU_ORTHOLOGUE AFUA_1G13630)"/>
    <property type="match status" value="1"/>
</dbReference>
<keyword evidence="15" id="KW-1185">Reference proteome</keyword>
<dbReference type="Gene3D" id="3.30.70.260">
    <property type="match status" value="1"/>
</dbReference>
<evidence type="ECO:0000256" key="11">
    <source>
        <dbReference type="ARBA" id="ARBA00048731"/>
    </source>
</evidence>
<dbReference type="Proteomes" id="UP000199473">
    <property type="component" value="Unassembled WGS sequence"/>
</dbReference>
<evidence type="ECO:0000256" key="1">
    <source>
        <dbReference type="ARBA" id="ARBA00003800"/>
    </source>
</evidence>
<dbReference type="NCBIfam" id="NF008759">
    <property type="entry name" value="PRK11790.1"/>
    <property type="match status" value="1"/>
</dbReference>
<dbReference type="InterPro" id="IPR029752">
    <property type="entry name" value="D-isomer_DH_CS1"/>
</dbReference>
<dbReference type="InterPro" id="IPR029753">
    <property type="entry name" value="D-isomer_DH_CS"/>
</dbReference>
<dbReference type="SUPFAM" id="SSF51735">
    <property type="entry name" value="NAD(P)-binding Rossmann-fold domains"/>
    <property type="match status" value="1"/>
</dbReference>
<dbReference type="RefSeq" id="WP_092962131.1">
    <property type="nucleotide sequence ID" value="NZ_FOSQ01000011.1"/>
</dbReference>
<dbReference type="CDD" id="cd12176">
    <property type="entry name" value="PGDH_3"/>
    <property type="match status" value="1"/>
</dbReference>
<evidence type="ECO:0000256" key="2">
    <source>
        <dbReference type="ARBA" id="ARBA00005216"/>
    </source>
</evidence>
<reference evidence="14 15" key="1">
    <citation type="submission" date="2016-10" db="EMBL/GenBank/DDBJ databases">
        <authorList>
            <person name="de Groot N.N."/>
        </authorList>
    </citation>
    <scope>NUCLEOTIDE SEQUENCE [LARGE SCALE GENOMIC DNA]</scope>
    <source>
        <strain evidence="14 15">DSM 19981</strain>
    </source>
</reference>
<dbReference type="GO" id="GO:0004617">
    <property type="term" value="F:phosphoglycerate dehydrogenase activity"/>
    <property type="evidence" value="ECO:0007669"/>
    <property type="project" value="UniProtKB-EC"/>
</dbReference>
<protein>
    <recommendedName>
        <fullName evidence="6">D-3-phosphoglycerate dehydrogenase</fullName>
        <ecNumber evidence="4">1.1.1.399</ecNumber>
        <ecNumber evidence="5">1.1.1.95</ecNumber>
    </recommendedName>
    <alternativeName>
        <fullName evidence="9">2-oxoglutarate reductase</fullName>
    </alternativeName>
</protein>
<evidence type="ECO:0000256" key="8">
    <source>
        <dbReference type="ARBA" id="ARBA00023027"/>
    </source>
</evidence>
<dbReference type="PROSITE" id="PS00671">
    <property type="entry name" value="D_2_HYDROXYACID_DH_3"/>
    <property type="match status" value="1"/>
</dbReference>
<dbReference type="InterPro" id="IPR045865">
    <property type="entry name" value="ACT-like_dom_sf"/>
</dbReference>
<dbReference type="STRING" id="1123062.SAMN02745775_11137"/>
<dbReference type="InterPro" id="IPR050418">
    <property type="entry name" value="D-iso_2-hydroxyacid_DH_PdxB"/>
</dbReference>
<feature type="domain" description="ACT" evidence="13">
    <location>
        <begin position="341"/>
        <end position="413"/>
    </location>
</feature>
<organism evidence="14 15">
    <name type="scientific">Falsiroseomonas stagni DSM 19981</name>
    <dbReference type="NCBI Taxonomy" id="1123062"/>
    <lineage>
        <taxon>Bacteria</taxon>
        <taxon>Pseudomonadati</taxon>
        <taxon>Pseudomonadota</taxon>
        <taxon>Alphaproteobacteria</taxon>
        <taxon>Acetobacterales</taxon>
        <taxon>Roseomonadaceae</taxon>
        <taxon>Falsiroseomonas</taxon>
    </lineage>
</organism>
<evidence type="ECO:0000256" key="9">
    <source>
        <dbReference type="ARBA" id="ARBA00030455"/>
    </source>
</evidence>
<dbReference type="InterPro" id="IPR006139">
    <property type="entry name" value="D-isomer_2_OHA_DH_cat_dom"/>
</dbReference>
<evidence type="ECO:0000313" key="14">
    <source>
        <dbReference type="EMBL" id="SFK93171.1"/>
    </source>
</evidence>
<dbReference type="PROSITE" id="PS51671">
    <property type="entry name" value="ACT"/>
    <property type="match status" value="1"/>
</dbReference>
<dbReference type="Pfam" id="PF02826">
    <property type="entry name" value="2-Hacid_dh_C"/>
    <property type="match status" value="1"/>
</dbReference>
<comment type="pathway">
    <text evidence="2">Amino-acid biosynthesis; L-serine biosynthesis; L-serine from 3-phospho-D-glycerate: step 1/3.</text>
</comment>
<evidence type="ECO:0000256" key="5">
    <source>
        <dbReference type="ARBA" id="ARBA00013143"/>
    </source>
</evidence>
<evidence type="ECO:0000313" key="15">
    <source>
        <dbReference type="Proteomes" id="UP000199473"/>
    </source>
</evidence>
<name>A0A1I4DMK6_9PROT</name>
<dbReference type="EC" id="1.1.1.399" evidence="4"/>
<evidence type="ECO:0000259" key="13">
    <source>
        <dbReference type="PROSITE" id="PS51671"/>
    </source>
</evidence>
<evidence type="ECO:0000256" key="7">
    <source>
        <dbReference type="ARBA" id="ARBA00023002"/>
    </source>
</evidence>
<comment type="similarity">
    <text evidence="3 12">Belongs to the D-isomer specific 2-hydroxyacid dehydrogenase family.</text>
</comment>
<keyword evidence="8" id="KW-0520">NAD</keyword>
<dbReference type="Pfam" id="PF00389">
    <property type="entry name" value="2-Hacid_dh"/>
    <property type="match status" value="1"/>
</dbReference>
<dbReference type="EMBL" id="FOSQ01000011">
    <property type="protein sequence ID" value="SFK93171.1"/>
    <property type="molecule type" value="Genomic_DNA"/>
</dbReference>
<evidence type="ECO:0000256" key="12">
    <source>
        <dbReference type="RuleBase" id="RU003719"/>
    </source>
</evidence>
<dbReference type="GO" id="GO:0047545">
    <property type="term" value="F:(S)-2-hydroxyglutarate dehydrogenase activity"/>
    <property type="evidence" value="ECO:0007669"/>
    <property type="project" value="UniProtKB-ARBA"/>
</dbReference>
<comment type="catalytic activity">
    <reaction evidence="10">
        <text>(R)-2-hydroxyglutarate + NAD(+) = 2-oxoglutarate + NADH + H(+)</text>
        <dbReference type="Rhea" id="RHEA:49612"/>
        <dbReference type="ChEBI" id="CHEBI:15378"/>
        <dbReference type="ChEBI" id="CHEBI:15801"/>
        <dbReference type="ChEBI" id="CHEBI:16810"/>
        <dbReference type="ChEBI" id="CHEBI:57540"/>
        <dbReference type="ChEBI" id="CHEBI:57945"/>
        <dbReference type="EC" id="1.1.1.399"/>
    </reaction>
</comment>
<sequence length="415" mass="44745">MNDRISLPKDRIRILLLEGIADSAVDLFGSADYVTITREKKALEGQALIEAVKGVHILGIRSRTEVTEEVLAAADRLIAIGCFCIGTNQVDLAAAARRGVAVFNAPFSNTRSVAELTLAEAVMLMRGIVEKSNSAHTGGWDKSAANSWEMRGKTLGIVGYGNIGSQLSVLAEAFGMRVLYHDHTGKLPHGNASPAASLKDLMTQSDVVTIHVPETPDTVGMIGARELGWMKPSAIFINNARGTVVDVDALADALREKRILGAAVDVFPVEPKRNGDPFTSPLQGLPNVILTPHIGGSTAEAQDRIGQEVARKLVDYSDTGATMGSVNLPQVQLPVRPAGARWTHLHRDAPGMLSRINESFGRRGLNITAQYYQTDSELGYIVVESVEARAEAEAILAELRELPGTVRARLIYERR</sequence>
<dbReference type="EC" id="1.1.1.95" evidence="5"/>
<dbReference type="InterPro" id="IPR002912">
    <property type="entry name" value="ACT_dom"/>
</dbReference>
<comment type="function">
    <text evidence="1">Catalyzes the reversible oxidation of 3-phospho-D-glycerate to 3-phosphonooxypyruvate, the first step of the phosphorylated L-serine biosynthesis pathway. Also catalyzes the reversible oxidation of 2-hydroxyglutarate to 2-oxoglutarate.</text>
</comment>
<dbReference type="OrthoDB" id="9793626at2"/>
<evidence type="ECO:0000256" key="3">
    <source>
        <dbReference type="ARBA" id="ARBA00005854"/>
    </source>
</evidence>
<evidence type="ECO:0000256" key="4">
    <source>
        <dbReference type="ARBA" id="ARBA00013001"/>
    </source>
</evidence>
<gene>
    <name evidence="14" type="ORF">SAMN02745775_11137</name>
</gene>
<dbReference type="SUPFAM" id="SSF52283">
    <property type="entry name" value="Formate/glycerate dehydrogenase catalytic domain-like"/>
    <property type="match status" value="1"/>
</dbReference>
<dbReference type="SUPFAM" id="SSF55021">
    <property type="entry name" value="ACT-like"/>
    <property type="match status" value="1"/>
</dbReference>
<accession>A0A1I4DMK6</accession>
<dbReference type="AlphaFoldDB" id="A0A1I4DMK6"/>
<dbReference type="GO" id="GO:0006564">
    <property type="term" value="P:L-serine biosynthetic process"/>
    <property type="evidence" value="ECO:0007669"/>
    <property type="project" value="UniProtKB-ARBA"/>
</dbReference>
<dbReference type="PROSITE" id="PS00065">
    <property type="entry name" value="D_2_HYDROXYACID_DH_1"/>
    <property type="match status" value="1"/>
</dbReference>
<dbReference type="Pfam" id="PF22629">
    <property type="entry name" value="ACT_AHAS_ss"/>
    <property type="match status" value="1"/>
</dbReference>
<dbReference type="InterPro" id="IPR036291">
    <property type="entry name" value="NAD(P)-bd_dom_sf"/>
</dbReference>
<proteinExistence type="inferred from homology"/>
<dbReference type="FunFam" id="3.40.50.720:FF:000041">
    <property type="entry name" value="D-3-phosphoglycerate dehydrogenase"/>
    <property type="match status" value="1"/>
</dbReference>
<dbReference type="PANTHER" id="PTHR43761:SF1">
    <property type="entry name" value="D-ISOMER SPECIFIC 2-HYDROXYACID DEHYDROGENASE CATALYTIC DOMAIN-CONTAINING PROTEIN-RELATED"/>
    <property type="match status" value="1"/>
</dbReference>
<keyword evidence="7 12" id="KW-0560">Oxidoreductase</keyword>
<evidence type="ECO:0000256" key="6">
    <source>
        <dbReference type="ARBA" id="ARBA00021582"/>
    </source>
</evidence>
<dbReference type="InterPro" id="IPR054480">
    <property type="entry name" value="AHAS_small-like_ACT"/>
</dbReference>